<feature type="region of interest" description="Disordered" evidence="6">
    <location>
        <begin position="44"/>
        <end position="66"/>
    </location>
</feature>
<accession>A0A0M3HYY1</accession>
<evidence type="ECO:0000256" key="7">
    <source>
        <dbReference type="SAM" id="Phobius"/>
    </source>
</evidence>
<evidence type="ECO:0000256" key="5">
    <source>
        <dbReference type="ARBA" id="ARBA00023136"/>
    </source>
</evidence>
<evidence type="ECO:0000313" key="9">
    <source>
        <dbReference type="WBParaSite" id="ALUE_0000880501-mRNA-1"/>
    </source>
</evidence>
<feature type="compositionally biased region" description="Polar residues" evidence="6">
    <location>
        <begin position="48"/>
        <end position="66"/>
    </location>
</feature>
<dbReference type="CDD" id="cd01115">
    <property type="entry name" value="SLC13_permease"/>
    <property type="match status" value="1"/>
</dbReference>
<dbReference type="Pfam" id="PF00939">
    <property type="entry name" value="Na_sulph_symp"/>
    <property type="match status" value="1"/>
</dbReference>
<feature type="transmembrane region" description="Helical" evidence="7">
    <location>
        <begin position="581"/>
        <end position="611"/>
    </location>
</feature>
<comment type="similarity">
    <text evidence="2">Belongs to the SLC13A/DASS transporter (TC 2.A.47) family. NADC subfamily.</text>
</comment>
<feature type="transmembrane region" description="Helical" evidence="7">
    <location>
        <begin position="623"/>
        <end position="642"/>
    </location>
</feature>
<dbReference type="GO" id="GO:0005886">
    <property type="term" value="C:plasma membrane"/>
    <property type="evidence" value="ECO:0007669"/>
    <property type="project" value="TreeGrafter"/>
</dbReference>
<evidence type="ECO:0000256" key="3">
    <source>
        <dbReference type="ARBA" id="ARBA00022692"/>
    </source>
</evidence>
<comment type="subcellular location">
    <subcellularLocation>
        <location evidence="1">Membrane</location>
        <topology evidence="1">Multi-pass membrane protein</topology>
    </subcellularLocation>
</comment>
<evidence type="ECO:0000256" key="4">
    <source>
        <dbReference type="ARBA" id="ARBA00022989"/>
    </source>
</evidence>
<dbReference type="PANTHER" id="PTHR10283">
    <property type="entry name" value="SOLUTE CARRIER FAMILY 13 MEMBER"/>
    <property type="match status" value="1"/>
</dbReference>
<evidence type="ECO:0000256" key="6">
    <source>
        <dbReference type="SAM" id="MobiDB-lite"/>
    </source>
</evidence>
<reference evidence="9" key="1">
    <citation type="submission" date="2016-05" db="UniProtKB">
        <authorList>
            <consortium name="WormBaseParasite"/>
        </authorList>
    </citation>
    <scope>IDENTIFICATION</scope>
</reference>
<sequence length="752" mass="83364">MAPAESSSASTAEINAYIINPLQTPNELGKANKKIFDNQRPQALPIATSGSRRSPSKSQLRLSTGHTVTVTDSNKCSPNIMLCTAEWIRSGYGLEERTSNRALHLMHSAHKRDSYVPRTFPPREALITNIATMRSFCRVLMMHTSESEGAAAPCFEPKRRARFTLLDWARAAKRQITVFGLMFLFALLPIAFPTKEMRGAYVVLLMGTLWMSEIIPLAITALLPVVLFPIFGILDAHEVSVVYLSDSNFIFVGSLIMAVAIESSNLHERIALRILLLTGSSPRWLMFGFQLSSALLSMWISNTATTAMMVPIAMAVIRELRMFQESEMVNAENTALQLEAMDQAENPLDVRRILPPELNIYKALLLSICYSASIGGTGTLIGTGPNIVLTGDLDKLYLGKTPITFATWMAFAIPQLVISLLFCWIWLQALFIGFRQIDDEDESRVGRMLRKKYEKLGPLKFDERLVLALFVALVFLWLFREPKIIPGWSVVFPQRFISDGTVAMFIAFLLFVMPAENPLLPPASGGEHRTLMSWRRMKEKFSWSTVLLLGGGYAMAEGVEESGLSDVLGAQLAALTMLPRWMFISVSCLLTTLITEFSSNVAAASIFIPLVNSIAKKSRTNPLLFILPTTLSCSYSFMLPAGTPPNAIVFSSKMLRVIDMGNKLQSKTVCIIKLEFTGKSGCRIERVLGVDDSRNDAYLQLVVIRFGRIPRVGGAQSYSAPSAQTILKSLRGCLQQRTLTSATVLLRDDLQI</sequence>
<protein>
    <submittedName>
        <fullName evidence="9">CitMHS domain-containing protein</fullName>
    </submittedName>
</protein>
<keyword evidence="8" id="KW-1185">Reference proteome</keyword>
<feature type="transmembrane region" description="Helical" evidence="7">
    <location>
        <begin position="461"/>
        <end position="480"/>
    </location>
</feature>
<dbReference type="WBParaSite" id="ALUE_0000880501-mRNA-1">
    <property type="protein sequence ID" value="ALUE_0000880501-mRNA-1"/>
    <property type="gene ID" value="ALUE_0000880501"/>
</dbReference>
<dbReference type="InterPro" id="IPR001898">
    <property type="entry name" value="SLC13A/DASS"/>
</dbReference>
<keyword evidence="5 7" id="KW-0472">Membrane</keyword>
<keyword evidence="3 7" id="KW-0812">Transmembrane</keyword>
<organism evidence="8 9">
    <name type="scientific">Ascaris lumbricoides</name>
    <name type="common">Giant roundworm</name>
    <dbReference type="NCBI Taxonomy" id="6252"/>
    <lineage>
        <taxon>Eukaryota</taxon>
        <taxon>Metazoa</taxon>
        <taxon>Ecdysozoa</taxon>
        <taxon>Nematoda</taxon>
        <taxon>Chromadorea</taxon>
        <taxon>Rhabditida</taxon>
        <taxon>Spirurina</taxon>
        <taxon>Ascaridomorpha</taxon>
        <taxon>Ascaridoidea</taxon>
        <taxon>Ascarididae</taxon>
        <taxon>Ascaris</taxon>
    </lineage>
</organism>
<keyword evidence="4 7" id="KW-1133">Transmembrane helix</keyword>
<dbReference type="AlphaFoldDB" id="A0A0M3HYY1"/>
<evidence type="ECO:0000313" key="8">
    <source>
        <dbReference type="Proteomes" id="UP000036681"/>
    </source>
</evidence>
<feature type="transmembrane region" description="Helical" evidence="7">
    <location>
        <begin position="500"/>
        <end position="520"/>
    </location>
</feature>
<feature type="transmembrane region" description="Helical" evidence="7">
    <location>
        <begin position="214"/>
        <end position="234"/>
    </location>
</feature>
<feature type="transmembrane region" description="Helical" evidence="7">
    <location>
        <begin position="403"/>
        <end position="427"/>
    </location>
</feature>
<name>A0A0M3HYY1_ASCLU</name>
<evidence type="ECO:0000256" key="2">
    <source>
        <dbReference type="ARBA" id="ARBA00006772"/>
    </source>
</evidence>
<evidence type="ECO:0000256" key="1">
    <source>
        <dbReference type="ARBA" id="ARBA00004141"/>
    </source>
</evidence>
<dbReference type="Proteomes" id="UP000036681">
    <property type="component" value="Unplaced"/>
</dbReference>
<dbReference type="GO" id="GO:0015137">
    <property type="term" value="F:citrate transmembrane transporter activity"/>
    <property type="evidence" value="ECO:0007669"/>
    <property type="project" value="TreeGrafter"/>
</dbReference>
<feature type="transmembrane region" description="Helical" evidence="7">
    <location>
        <begin position="541"/>
        <end position="559"/>
    </location>
</feature>
<feature type="transmembrane region" description="Helical" evidence="7">
    <location>
        <begin position="360"/>
        <end position="383"/>
    </location>
</feature>
<feature type="transmembrane region" description="Helical" evidence="7">
    <location>
        <begin position="241"/>
        <end position="261"/>
    </location>
</feature>
<dbReference type="PANTHER" id="PTHR10283:SF82">
    <property type="entry name" value="SOLUTE CARRIER FAMILY 13 MEMBER 2"/>
    <property type="match status" value="1"/>
</dbReference>
<dbReference type="GO" id="GO:0015141">
    <property type="term" value="F:succinate transmembrane transporter activity"/>
    <property type="evidence" value="ECO:0007669"/>
    <property type="project" value="TreeGrafter"/>
</dbReference>
<feature type="transmembrane region" description="Helical" evidence="7">
    <location>
        <begin position="176"/>
        <end position="194"/>
    </location>
</feature>
<feature type="transmembrane region" description="Helical" evidence="7">
    <location>
        <begin position="294"/>
        <end position="317"/>
    </location>
</feature>
<proteinExistence type="inferred from homology"/>